<dbReference type="GO" id="GO:0009098">
    <property type="term" value="P:L-leucine biosynthetic process"/>
    <property type="evidence" value="ECO:0007669"/>
    <property type="project" value="InterPro"/>
</dbReference>
<evidence type="ECO:0000313" key="6">
    <source>
        <dbReference type="Proteomes" id="UP000241868"/>
    </source>
</evidence>
<dbReference type="Proteomes" id="UP000241868">
    <property type="component" value="Unassembled WGS sequence"/>
</dbReference>
<keyword evidence="1" id="KW-0028">Amino-acid biosynthesis</keyword>
<keyword evidence="6" id="KW-1185">Reference proteome</keyword>
<dbReference type="EMBL" id="PXYY01000163">
    <property type="protein sequence ID" value="PSJ79203.1"/>
    <property type="molecule type" value="Genomic_DNA"/>
</dbReference>
<dbReference type="RefSeq" id="WP_281256783.1">
    <property type="nucleotide sequence ID" value="NZ_PXYY01000163.1"/>
</dbReference>
<protein>
    <submittedName>
        <fullName evidence="5">2-isopropylmalate synthase</fullName>
        <ecNumber evidence="5">2.3.3.13</ecNumber>
    </submittedName>
</protein>
<reference evidence="5 6" key="1">
    <citation type="submission" date="2018-03" db="EMBL/GenBank/DDBJ databases">
        <title>Neisseria weixii sp. nov., isolated from the intestinal contents of Tibetan Plateau pika (Ochotona curzoniae) in Yushu, Qinghai Province, China.</title>
        <authorList>
            <person name="Gui Z."/>
        </authorList>
    </citation>
    <scope>NUCLEOTIDE SEQUENCE [LARGE SCALE GENOMIC DNA]</scope>
    <source>
        <strain evidence="5 6">ATCC 51483</strain>
    </source>
</reference>
<keyword evidence="3" id="KW-0100">Branched-chain amino acid biosynthesis</keyword>
<keyword evidence="2 5" id="KW-0808">Transferase</keyword>
<dbReference type="InterPro" id="IPR013709">
    <property type="entry name" value="2-isopropylmalate_synth_dimer"/>
</dbReference>
<dbReference type="FunFam" id="3.30.160.270:FF:000003">
    <property type="entry name" value="2-isopropylmalate synthase"/>
    <property type="match status" value="1"/>
</dbReference>
<name>A0A2P7TX00_9NEIS</name>
<proteinExistence type="predicted"/>
<dbReference type="Pfam" id="PF08502">
    <property type="entry name" value="LeuA_dimer"/>
    <property type="match status" value="1"/>
</dbReference>
<evidence type="ECO:0000313" key="5">
    <source>
        <dbReference type="EMBL" id="PSJ79203.1"/>
    </source>
</evidence>
<evidence type="ECO:0000256" key="2">
    <source>
        <dbReference type="ARBA" id="ARBA00022679"/>
    </source>
</evidence>
<dbReference type="Gene3D" id="3.30.160.270">
    <property type="match status" value="1"/>
</dbReference>
<dbReference type="EC" id="2.3.3.13" evidence="5"/>
<dbReference type="SUPFAM" id="SSF110921">
    <property type="entry name" value="2-isopropylmalate synthase LeuA, allosteric (dimerisation) domain"/>
    <property type="match status" value="1"/>
</dbReference>
<comment type="caution">
    <text evidence="5">The sequence shown here is derived from an EMBL/GenBank/DDBJ whole genome shotgun (WGS) entry which is preliminary data.</text>
</comment>
<accession>A0A2P7TX00</accession>
<feature type="domain" description="2-isopropylmalate synthase LeuA allosteric (dimerisation)" evidence="4">
    <location>
        <begin position="2"/>
        <end position="84"/>
    </location>
</feature>
<dbReference type="InterPro" id="IPR036230">
    <property type="entry name" value="LeuA_allosteric_dom_sf"/>
</dbReference>
<evidence type="ECO:0000256" key="1">
    <source>
        <dbReference type="ARBA" id="ARBA00022605"/>
    </source>
</evidence>
<organism evidence="5 6">
    <name type="scientific">Neisseria iguanae</name>
    <dbReference type="NCBI Taxonomy" id="90242"/>
    <lineage>
        <taxon>Bacteria</taxon>
        <taxon>Pseudomonadati</taxon>
        <taxon>Pseudomonadota</taxon>
        <taxon>Betaproteobacteria</taxon>
        <taxon>Neisseriales</taxon>
        <taxon>Neisseriaceae</taxon>
        <taxon>Neisseria</taxon>
    </lineage>
</organism>
<dbReference type="GO" id="GO:0003852">
    <property type="term" value="F:2-isopropylmalate synthase activity"/>
    <property type="evidence" value="ECO:0007669"/>
    <property type="project" value="UniProtKB-EC"/>
</dbReference>
<dbReference type="SMART" id="SM00917">
    <property type="entry name" value="LeuA_dimer"/>
    <property type="match status" value="1"/>
</dbReference>
<evidence type="ECO:0000256" key="3">
    <source>
        <dbReference type="ARBA" id="ARBA00023304"/>
    </source>
</evidence>
<dbReference type="AlphaFoldDB" id="A0A2P7TX00"/>
<keyword evidence="5" id="KW-0012">Acyltransferase</keyword>
<evidence type="ECO:0000259" key="4">
    <source>
        <dbReference type="SMART" id="SM00917"/>
    </source>
</evidence>
<sequence length="98" mass="10262">REHRATANGSGPVDAIFKAIESVAQSQSTLQIYSVNAVTQGTESQGETSVRLQRGDRVVNGQGADTDVLVATAKAYLSALSKLEFGRAKQKAQGSGLI</sequence>
<gene>
    <name evidence="5" type="ORF">C7N83_13685</name>
</gene>
<feature type="non-terminal residue" evidence="5">
    <location>
        <position position="1"/>
    </location>
</feature>